<evidence type="ECO:0000256" key="1">
    <source>
        <dbReference type="SAM" id="SignalP"/>
    </source>
</evidence>
<reference evidence="3" key="1">
    <citation type="submission" date="2017-12" db="EMBL/GenBank/DDBJ databases">
        <title>Draft genome sequence of Telmatospirillum siberiense 26-4b1T, an acidotolerant peatland alphaproteobacterium potentially involved in sulfur cycling.</title>
        <authorList>
            <person name="Hausmann B."/>
            <person name="Pjevac P."/>
            <person name="Schreck K."/>
            <person name="Herbold C.W."/>
            <person name="Daims H."/>
            <person name="Wagner M."/>
            <person name="Pester M."/>
            <person name="Loy A."/>
        </authorList>
    </citation>
    <scope>NUCLEOTIDE SEQUENCE [LARGE SCALE GENOMIC DNA]</scope>
    <source>
        <strain evidence="3">26-4b1</strain>
    </source>
</reference>
<protein>
    <submittedName>
        <fullName evidence="2">Uncharacterized protein</fullName>
    </submittedName>
</protein>
<comment type="caution">
    <text evidence="2">The sequence shown here is derived from an EMBL/GenBank/DDBJ whole genome shotgun (WGS) entry which is preliminary data.</text>
</comment>
<dbReference type="OrthoDB" id="14876at2"/>
<keyword evidence="1" id="KW-0732">Signal</keyword>
<feature type="signal peptide" evidence="1">
    <location>
        <begin position="1"/>
        <end position="27"/>
    </location>
</feature>
<organism evidence="2 3">
    <name type="scientific">Telmatospirillum siberiense</name>
    <dbReference type="NCBI Taxonomy" id="382514"/>
    <lineage>
        <taxon>Bacteria</taxon>
        <taxon>Pseudomonadati</taxon>
        <taxon>Pseudomonadota</taxon>
        <taxon>Alphaproteobacteria</taxon>
        <taxon>Rhodospirillales</taxon>
        <taxon>Rhodospirillaceae</taxon>
        <taxon>Telmatospirillum</taxon>
    </lineage>
</organism>
<keyword evidence="3" id="KW-1185">Reference proteome</keyword>
<accession>A0A2N3PSH1</accession>
<proteinExistence type="predicted"/>
<dbReference type="Proteomes" id="UP000233293">
    <property type="component" value="Unassembled WGS sequence"/>
</dbReference>
<evidence type="ECO:0000313" key="2">
    <source>
        <dbReference type="EMBL" id="PKU23351.1"/>
    </source>
</evidence>
<gene>
    <name evidence="2" type="ORF">CWS72_17110</name>
</gene>
<dbReference type="RefSeq" id="WP_101251841.1">
    <property type="nucleotide sequence ID" value="NZ_PIUM01000021.1"/>
</dbReference>
<sequence>MALSRSILALTAALLLFLSAITGSAAAEGAFLSEMEDLPLPDGLTEAPGGMLFDSPTGRILEATATGTVSPDQVRAFYAQTLPELGWQKLGPSSYRRDNELLKIEIEAKRRPMLVHFSVVPQ</sequence>
<name>A0A2N3PSH1_9PROT</name>
<dbReference type="AlphaFoldDB" id="A0A2N3PSH1"/>
<dbReference type="EMBL" id="PIUM01000021">
    <property type="protein sequence ID" value="PKU23351.1"/>
    <property type="molecule type" value="Genomic_DNA"/>
</dbReference>
<evidence type="ECO:0000313" key="3">
    <source>
        <dbReference type="Proteomes" id="UP000233293"/>
    </source>
</evidence>
<feature type="chain" id="PRO_5014775125" evidence="1">
    <location>
        <begin position="28"/>
        <end position="122"/>
    </location>
</feature>